<reference evidence="1" key="2">
    <citation type="journal article" date="2015" name="Fish Shellfish Immunol.">
        <title>Early steps in the European eel (Anguilla anguilla)-Vibrio vulnificus interaction in the gills: Role of the RtxA13 toxin.</title>
        <authorList>
            <person name="Callol A."/>
            <person name="Pajuelo D."/>
            <person name="Ebbesson L."/>
            <person name="Teles M."/>
            <person name="MacKenzie S."/>
            <person name="Amaro C."/>
        </authorList>
    </citation>
    <scope>NUCLEOTIDE SEQUENCE</scope>
</reference>
<organism evidence="1">
    <name type="scientific">Anguilla anguilla</name>
    <name type="common">European freshwater eel</name>
    <name type="synonym">Muraena anguilla</name>
    <dbReference type="NCBI Taxonomy" id="7936"/>
    <lineage>
        <taxon>Eukaryota</taxon>
        <taxon>Metazoa</taxon>
        <taxon>Chordata</taxon>
        <taxon>Craniata</taxon>
        <taxon>Vertebrata</taxon>
        <taxon>Euteleostomi</taxon>
        <taxon>Actinopterygii</taxon>
        <taxon>Neopterygii</taxon>
        <taxon>Teleostei</taxon>
        <taxon>Anguilliformes</taxon>
        <taxon>Anguillidae</taxon>
        <taxon>Anguilla</taxon>
    </lineage>
</organism>
<sequence>MLPVVKNTLMYKHKCVYTELEMQRYCFTQVSVKTSIFR</sequence>
<reference evidence="1" key="1">
    <citation type="submission" date="2014-11" db="EMBL/GenBank/DDBJ databases">
        <authorList>
            <person name="Amaro Gonzalez C."/>
        </authorList>
    </citation>
    <scope>NUCLEOTIDE SEQUENCE</scope>
</reference>
<accession>A0A0E9S799</accession>
<dbReference type="EMBL" id="GBXM01071485">
    <property type="protein sequence ID" value="JAH37092.1"/>
    <property type="molecule type" value="Transcribed_RNA"/>
</dbReference>
<protein>
    <submittedName>
        <fullName evidence="1">Uncharacterized protein</fullName>
    </submittedName>
</protein>
<dbReference type="AlphaFoldDB" id="A0A0E9S799"/>
<proteinExistence type="predicted"/>
<evidence type="ECO:0000313" key="1">
    <source>
        <dbReference type="EMBL" id="JAH37092.1"/>
    </source>
</evidence>
<name>A0A0E9S799_ANGAN</name>